<protein>
    <submittedName>
        <fullName evidence="2">Uncharacterized protein</fullName>
    </submittedName>
</protein>
<dbReference type="Proteomes" id="UP000320386">
    <property type="component" value="Chromosome"/>
</dbReference>
<feature type="transmembrane region" description="Helical" evidence="1">
    <location>
        <begin position="39"/>
        <end position="60"/>
    </location>
</feature>
<name>A0A518C0H0_9BACT</name>
<evidence type="ECO:0000313" key="3">
    <source>
        <dbReference type="Proteomes" id="UP000320386"/>
    </source>
</evidence>
<organism evidence="2 3">
    <name type="scientific">Mucisphaera calidilacus</name>
    <dbReference type="NCBI Taxonomy" id="2527982"/>
    <lineage>
        <taxon>Bacteria</taxon>
        <taxon>Pseudomonadati</taxon>
        <taxon>Planctomycetota</taxon>
        <taxon>Phycisphaerae</taxon>
        <taxon>Phycisphaerales</taxon>
        <taxon>Phycisphaeraceae</taxon>
        <taxon>Mucisphaera</taxon>
    </lineage>
</organism>
<dbReference type="PANTHER" id="PTHR37422:SF13">
    <property type="entry name" value="LIPOPOLYSACCHARIDE BIOSYNTHESIS PROTEIN PA4999-RELATED"/>
    <property type="match status" value="1"/>
</dbReference>
<dbReference type="PANTHER" id="PTHR37422">
    <property type="entry name" value="TEICHURONIC ACID BIOSYNTHESIS PROTEIN TUAE"/>
    <property type="match status" value="1"/>
</dbReference>
<keyword evidence="3" id="KW-1185">Reference proteome</keyword>
<feature type="transmembrane region" description="Helical" evidence="1">
    <location>
        <begin position="284"/>
        <end position="304"/>
    </location>
</feature>
<gene>
    <name evidence="2" type="ORF">Pan265_25920</name>
</gene>
<dbReference type="InterPro" id="IPR051533">
    <property type="entry name" value="WaaL-like"/>
</dbReference>
<feature type="transmembrane region" description="Helical" evidence="1">
    <location>
        <begin position="332"/>
        <end position="352"/>
    </location>
</feature>
<feature type="transmembrane region" description="Helical" evidence="1">
    <location>
        <begin position="72"/>
        <end position="91"/>
    </location>
</feature>
<dbReference type="KEGG" id="mcad:Pan265_25920"/>
<feature type="transmembrane region" description="Helical" evidence="1">
    <location>
        <begin position="387"/>
        <end position="404"/>
    </location>
</feature>
<dbReference type="EMBL" id="CP036280">
    <property type="protein sequence ID" value="QDU72718.1"/>
    <property type="molecule type" value="Genomic_DNA"/>
</dbReference>
<evidence type="ECO:0000313" key="2">
    <source>
        <dbReference type="EMBL" id="QDU72718.1"/>
    </source>
</evidence>
<evidence type="ECO:0000256" key="1">
    <source>
        <dbReference type="SAM" id="Phobius"/>
    </source>
</evidence>
<reference evidence="2 3" key="1">
    <citation type="submission" date="2019-02" db="EMBL/GenBank/DDBJ databases">
        <title>Deep-cultivation of Planctomycetes and their phenomic and genomic characterization uncovers novel biology.</title>
        <authorList>
            <person name="Wiegand S."/>
            <person name="Jogler M."/>
            <person name="Boedeker C."/>
            <person name="Pinto D."/>
            <person name="Vollmers J."/>
            <person name="Rivas-Marin E."/>
            <person name="Kohn T."/>
            <person name="Peeters S.H."/>
            <person name="Heuer A."/>
            <person name="Rast P."/>
            <person name="Oberbeckmann S."/>
            <person name="Bunk B."/>
            <person name="Jeske O."/>
            <person name="Meyerdierks A."/>
            <person name="Storesund J.E."/>
            <person name="Kallscheuer N."/>
            <person name="Luecker S."/>
            <person name="Lage O.M."/>
            <person name="Pohl T."/>
            <person name="Merkel B.J."/>
            <person name="Hornburger P."/>
            <person name="Mueller R.-W."/>
            <person name="Bruemmer F."/>
            <person name="Labrenz M."/>
            <person name="Spormann A.M."/>
            <person name="Op den Camp H."/>
            <person name="Overmann J."/>
            <person name="Amann R."/>
            <person name="Jetten M.S.M."/>
            <person name="Mascher T."/>
            <person name="Medema M.H."/>
            <person name="Devos D.P."/>
            <person name="Kaster A.-K."/>
            <person name="Ovreas L."/>
            <person name="Rohde M."/>
            <person name="Galperin M.Y."/>
            <person name="Jogler C."/>
        </authorList>
    </citation>
    <scope>NUCLEOTIDE SEQUENCE [LARGE SCALE GENOMIC DNA]</scope>
    <source>
        <strain evidence="2 3">Pan265</strain>
    </source>
</reference>
<feature type="transmembrane region" description="Helical" evidence="1">
    <location>
        <begin position="103"/>
        <end position="120"/>
    </location>
</feature>
<dbReference type="RefSeq" id="WP_145446881.1">
    <property type="nucleotide sequence ID" value="NZ_CP036280.1"/>
</dbReference>
<feature type="transmembrane region" description="Helical" evidence="1">
    <location>
        <begin position="127"/>
        <end position="144"/>
    </location>
</feature>
<keyword evidence="1" id="KW-0812">Transmembrane</keyword>
<keyword evidence="1" id="KW-1133">Transmembrane helix</keyword>
<proteinExistence type="predicted"/>
<dbReference type="AlphaFoldDB" id="A0A518C0H0"/>
<keyword evidence="1" id="KW-0472">Membrane</keyword>
<feature type="transmembrane region" description="Helical" evidence="1">
    <location>
        <begin position="364"/>
        <end position="381"/>
    </location>
</feature>
<accession>A0A518C0H0</accession>
<sequence>MLTLSIAVWIRPGIAVGLVLCSFVLEQWAQAGSGLFVSYYQLTNIATALIVMMAFTSMMIQRQMRFPGFGKAGWMFIVLYAYCALSVLWSIDRGATISNLRGQAPYIIMFCLVAPLTAHNTKAIRDALVTVALLGSFLLVTLMMNPNWGHRGVRLAIEGTTGFGVDDIGNPLEVASMAGYLVIILSLLKMTTLPSWANAIRWTIAVASLSLIILSGSRGQFIGAVIAVVCFVPLAYRLKSLGGFFSGVFMVGVVSVTAWMLWSARSGERFELDLLLQGYSDTRLFTTFILLGAWFDAGLVYWILGLGSSASYNDSIIGIYPHFVPGEVLGELGFIGFAIYTTAYGFAVNAFIRTYQRVKEYPEARSLVATLGALLFFFSLLTLKQGSLLGSYALPIFMILIMTVDREVDALTRNAAPLPAPSPQTYGVGNENVQPA</sequence>
<feature type="transmembrane region" description="Helical" evidence="1">
    <location>
        <begin position="244"/>
        <end position="264"/>
    </location>
</feature>
<dbReference type="OrthoDB" id="245757at2"/>